<dbReference type="PANTHER" id="PTHR34341:SF1">
    <property type="entry name" value="TRANSMEMBRANE PROTEIN 107"/>
    <property type="match status" value="1"/>
</dbReference>
<evidence type="ECO:0000256" key="2">
    <source>
        <dbReference type="ARBA" id="ARBA00015652"/>
    </source>
</evidence>
<dbReference type="GO" id="GO:1905515">
    <property type="term" value="P:non-motile cilium assembly"/>
    <property type="evidence" value="ECO:0007669"/>
    <property type="project" value="TreeGrafter"/>
</dbReference>
<dbReference type="PANTHER" id="PTHR34341">
    <property type="entry name" value="TRANSMEMBRANE PROTEIN 107"/>
    <property type="match status" value="1"/>
</dbReference>
<gene>
    <name evidence="8" type="ORF">DIABBA_LOCUS4865</name>
</gene>
<proteinExistence type="predicted"/>
<feature type="transmembrane region" description="Helical" evidence="7">
    <location>
        <begin position="12"/>
        <end position="28"/>
    </location>
</feature>
<reference evidence="8" key="1">
    <citation type="submission" date="2022-01" db="EMBL/GenBank/DDBJ databases">
        <authorList>
            <person name="King R."/>
        </authorList>
    </citation>
    <scope>NUCLEOTIDE SEQUENCE</scope>
</reference>
<feature type="transmembrane region" description="Helical" evidence="7">
    <location>
        <begin position="56"/>
        <end position="79"/>
    </location>
</feature>
<dbReference type="GO" id="GO:0036038">
    <property type="term" value="C:MKS complex"/>
    <property type="evidence" value="ECO:0007669"/>
    <property type="project" value="TreeGrafter"/>
</dbReference>
<evidence type="ECO:0000256" key="3">
    <source>
        <dbReference type="ARBA" id="ARBA00022692"/>
    </source>
</evidence>
<name>A0A9N9SX79_DIABA</name>
<sequence>MYNSSGLIPARFLILVAHFIICVTLLWNKEESVSACLMGQMHLELEKIHGSYLTQWVTGLSLMITFLCIEMLAFVLGLTMFDSNSALLSVTGHATSSIFLTGLILNGWQCDWFWMIFSFGSVLPFAYDTIISMGILIGRKY</sequence>
<evidence type="ECO:0000256" key="1">
    <source>
        <dbReference type="ARBA" id="ARBA00004141"/>
    </source>
</evidence>
<dbReference type="EMBL" id="OU898278">
    <property type="protein sequence ID" value="CAG9831258.1"/>
    <property type="molecule type" value="Genomic_DNA"/>
</dbReference>
<protein>
    <recommendedName>
        <fullName evidence="2">Transmembrane protein 107</fullName>
    </recommendedName>
</protein>
<keyword evidence="9" id="KW-1185">Reference proteome</keyword>
<keyword evidence="4" id="KW-0970">Cilium biogenesis/degradation</keyword>
<dbReference type="Proteomes" id="UP001153709">
    <property type="component" value="Chromosome 3"/>
</dbReference>
<dbReference type="OrthoDB" id="2114471at2759"/>
<organism evidence="8 9">
    <name type="scientific">Diabrotica balteata</name>
    <name type="common">Banded cucumber beetle</name>
    <dbReference type="NCBI Taxonomy" id="107213"/>
    <lineage>
        <taxon>Eukaryota</taxon>
        <taxon>Metazoa</taxon>
        <taxon>Ecdysozoa</taxon>
        <taxon>Arthropoda</taxon>
        <taxon>Hexapoda</taxon>
        <taxon>Insecta</taxon>
        <taxon>Pterygota</taxon>
        <taxon>Neoptera</taxon>
        <taxon>Endopterygota</taxon>
        <taxon>Coleoptera</taxon>
        <taxon>Polyphaga</taxon>
        <taxon>Cucujiformia</taxon>
        <taxon>Chrysomeloidea</taxon>
        <taxon>Chrysomelidae</taxon>
        <taxon>Galerucinae</taxon>
        <taxon>Diabroticina</taxon>
        <taxon>Diabroticites</taxon>
        <taxon>Diabrotica</taxon>
    </lineage>
</organism>
<dbReference type="InterPro" id="IPR029248">
    <property type="entry name" value="TMEM107"/>
</dbReference>
<dbReference type="Pfam" id="PF14995">
    <property type="entry name" value="TMEM107"/>
    <property type="match status" value="1"/>
</dbReference>
<evidence type="ECO:0000256" key="7">
    <source>
        <dbReference type="SAM" id="Phobius"/>
    </source>
</evidence>
<keyword evidence="6 7" id="KW-0472">Membrane</keyword>
<comment type="subcellular location">
    <subcellularLocation>
        <location evidence="1">Membrane</location>
        <topology evidence="1">Multi-pass membrane protein</topology>
    </subcellularLocation>
</comment>
<accession>A0A9N9SX79</accession>
<feature type="transmembrane region" description="Helical" evidence="7">
    <location>
        <begin position="112"/>
        <end position="137"/>
    </location>
</feature>
<evidence type="ECO:0000313" key="9">
    <source>
        <dbReference type="Proteomes" id="UP001153709"/>
    </source>
</evidence>
<dbReference type="GO" id="GO:1904491">
    <property type="term" value="P:protein localization to ciliary transition zone"/>
    <property type="evidence" value="ECO:0007669"/>
    <property type="project" value="TreeGrafter"/>
</dbReference>
<evidence type="ECO:0000256" key="5">
    <source>
        <dbReference type="ARBA" id="ARBA00022989"/>
    </source>
</evidence>
<dbReference type="GO" id="GO:0016020">
    <property type="term" value="C:membrane"/>
    <property type="evidence" value="ECO:0007669"/>
    <property type="project" value="UniProtKB-SubCell"/>
</dbReference>
<keyword evidence="3 7" id="KW-0812">Transmembrane</keyword>
<evidence type="ECO:0000256" key="4">
    <source>
        <dbReference type="ARBA" id="ARBA00022794"/>
    </source>
</evidence>
<feature type="transmembrane region" description="Helical" evidence="7">
    <location>
        <begin position="86"/>
        <end position="106"/>
    </location>
</feature>
<evidence type="ECO:0000313" key="8">
    <source>
        <dbReference type="EMBL" id="CAG9831258.1"/>
    </source>
</evidence>
<dbReference type="AlphaFoldDB" id="A0A9N9SX79"/>
<keyword evidence="5 7" id="KW-1133">Transmembrane helix</keyword>
<evidence type="ECO:0000256" key="6">
    <source>
        <dbReference type="ARBA" id="ARBA00023136"/>
    </source>
</evidence>